<dbReference type="InterPro" id="IPR011583">
    <property type="entry name" value="Chitinase_II/V-like_cat"/>
</dbReference>
<evidence type="ECO:0000313" key="4">
    <source>
        <dbReference type="Proteomes" id="UP000192738"/>
    </source>
</evidence>
<accession>A0A1W2ELK7</accession>
<dbReference type="PANTHER" id="PTHR46066:SF2">
    <property type="entry name" value="CHITINASE DOMAIN-CONTAINING PROTEIN 1"/>
    <property type="match status" value="1"/>
</dbReference>
<dbReference type="AlphaFoldDB" id="A0A1W2ELK7"/>
<evidence type="ECO:0000256" key="1">
    <source>
        <dbReference type="SAM" id="MobiDB-lite"/>
    </source>
</evidence>
<protein>
    <submittedName>
        <fullName evidence="3">Spore germination protein YaaH</fullName>
    </submittedName>
</protein>
<keyword evidence="4" id="KW-1185">Reference proteome</keyword>
<dbReference type="EMBL" id="FWXI01000026">
    <property type="protein sequence ID" value="SMD10599.1"/>
    <property type="molecule type" value="Genomic_DNA"/>
</dbReference>
<feature type="region of interest" description="Disordered" evidence="1">
    <location>
        <begin position="41"/>
        <end position="60"/>
    </location>
</feature>
<evidence type="ECO:0000259" key="2">
    <source>
        <dbReference type="PROSITE" id="PS51910"/>
    </source>
</evidence>
<gene>
    <name evidence="3" type="ORF">SAMN04488500_12635</name>
</gene>
<dbReference type="InterPro" id="IPR017853">
    <property type="entry name" value="GH"/>
</dbReference>
<sequence>MERVTVLRINHHSKGIASVLLVLFVIAAVFAGGCGTNKPAPKPLDPTAPGAKNAPPGAPGNVAMPPRMVIGYYENPWPGTPDQSGSFPSMKTYAKSMSAVGPFWYKATKDGTLEAKDSQLVFDTARQLGLKMYPLVTNKTGATDMVLGDPAVRTKVTDSIVKMVQEKGYDGINIDFELLPPKHKDNLTAFMAELYPKMKAINKLVIISVFPRVEVAEDVSGAYDYPKLAPNTDFLQIMTYDKHWATSEPGAIAPVDWYEKNIKYAIEQSGGPHKVIIGISAYGYDWVGKEGETIKYVDAIVLAEKNGAKINYDEKAQAPWFKYKNHEVWFENDKSTAAKLDIVAKYNPAGIAIWRLGQEQPEIWGIIDKKFPKGQ</sequence>
<dbReference type="Gene3D" id="3.10.50.10">
    <property type="match status" value="1"/>
</dbReference>
<dbReference type="PROSITE" id="PS51257">
    <property type="entry name" value="PROKAR_LIPOPROTEIN"/>
    <property type="match status" value="1"/>
</dbReference>
<dbReference type="Proteomes" id="UP000192738">
    <property type="component" value="Unassembled WGS sequence"/>
</dbReference>
<dbReference type="GO" id="GO:0008061">
    <property type="term" value="F:chitin binding"/>
    <property type="evidence" value="ECO:0007669"/>
    <property type="project" value="InterPro"/>
</dbReference>
<dbReference type="SUPFAM" id="SSF51445">
    <property type="entry name" value="(Trans)glycosidases"/>
    <property type="match status" value="1"/>
</dbReference>
<dbReference type="SMART" id="SM00636">
    <property type="entry name" value="Glyco_18"/>
    <property type="match status" value="1"/>
</dbReference>
<feature type="domain" description="GH18" evidence="2">
    <location>
        <begin position="67"/>
        <end position="374"/>
    </location>
</feature>
<dbReference type="GO" id="GO:0005975">
    <property type="term" value="P:carbohydrate metabolic process"/>
    <property type="evidence" value="ECO:0007669"/>
    <property type="project" value="InterPro"/>
</dbReference>
<dbReference type="InterPro" id="IPR029070">
    <property type="entry name" value="Chitinase_insertion_sf"/>
</dbReference>
<proteinExistence type="predicted"/>
<dbReference type="Gene3D" id="3.20.20.80">
    <property type="entry name" value="Glycosidases"/>
    <property type="match status" value="1"/>
</dbReference>
<evidence type="ECO:0000313" key="3">
    <source>
        <dbReference type="EMBL" id="SMD10599.1"/>
    </source>
</evidence>
<dbReference type="Pfam" id="PF00704">
    <property type="entry name" value="Glyco_hydro_18"/>
    <property type="match status" value="1"/>
</dbReference>
<name>A0A1W2ELK7_9FIRM</name>
<dbReference type="PROSITE" id="PS51910">
    <property type="entry name" value="GH18_2"/>
    <property type="match status" value="1"/>
</dbReference>
<dbReference type="STRING" id="112901.SAMN04488500_12635"/>
<feature type="compositionally biased region" description="Low complexity" evidence="1">
    <location>
        <begin position="47"/>
        <end position="60"/>
    </location>
</feature>
<dbReference type="PANTHER" id="PTHR46066">
    <property type="entry name" value="CHITINASE DOMAIN-CONTAINING PROTEIN 1 FAMILY MEMBER"/>
    <property type="match status" value="1"/>
</dbReference>
<dbReference type="InterPro" id="IPR001223">
    <property type="entry name" value="Glyco_hydro18_cat"/>
</dbReference>
<reference evidence="3 4" key="1">
    <citation type="submission" date="2017-04" db="EMBL/GenBank/DDBJ databases">
        <authorList>
            <person name="Afonso C.L."/>
            <person name="Miller P.J."/>
            <person name="Scott M.A."/>
            <person name="Spackman E."/>
            <person name="Goraichik I."/>
            <person name="Dimitrov K.M."/>
            <person name="Suarez D.L."/>
            <person name="Swayne D.E."/>
        </authorList>
    </citation>
    <scope>NUCLEOTIDE SEQUENCE [LARGE SCALE GENOMIC DNA]</scope>
    <source>
        <strain evidence="3 4">DSM 5090</strain>
    </source>
</reference>
<dbReference type="RefSeq" id="WP_245824095.1">
    <property type="nucleotide sequence ID" value="NZ_FWXI01000026.1"/>
</dbReference>
<organism evidence="3 4">
    <name type="scientific">Sporomusa malonica</name>
    <dbReference type="NCBI Taxonomy" id="112901"/>
    <lineage>
        <taxon>Bacteria</taxon>
        <taxon>Bacillati</taxon>
        <taxon>Bacillota</taxon>
        <taxon>Negativicutes</taxon>
        <taxon>Selenomonadales</taxon>
        <taxon>Sporomusaceae</taxon>
        <taxon>Sporomusa</taxon>
    </lineage>
</organism>